<keyword evidence="2" id="KW-1003">Cell membrane</keyword>
<gene>
    <name evidence="6" type="ORF">XP315_21800</name>
</gene>
<accession>A0ABR5ELG7</accession>
<feature type="non-terminal residue" evidence="6">
    <location>
        <position position="449"/>
    </location>
</feature>
<protein>
    <recommendedName>
        <fullName evidence="8">DUF2309 family protein</fullName>
    </recommendedName>
</protein>
<keyword evidence="3" id="KW-0479">Metal-binding</keyword>
<evidence type="ECO:0000256" key="2">
    <source>
        <dbReference type="ARBA" id="ARBA00022475"/>
    </source>
</evidence>
<dbReference type="PANTHER" id="PTHR38344">
    <property type="entry name" value="UPF0753 PROTEIN AQ_863"/>
    <property type="match status" value="1"/>
</dbReference>
<keyword evidence="4" id="KW-0862">Zinc</keyword>
<reference evidence="6 7" key="1">
    <citation type="submission" date="2015-02" db="EMBL/GenBank/DDBJ databases">
        <title>Whole genome sequencing of multiple isolates of three species of pepper and tomato-infecting xanthomonads reveals genetic diversity in field strains and pinpoints effectors responsible for host specificity.</title>
        <authorList>
            <person name="Schwartz A."/>
            <person name="Dahlbeck D."/>
            <person name="Staskawicz B."/>
            <person name="Bart R."/>
            <person name="Potnis N."/>
            <person name="Minsavage G."/>
            <person name="Timilsina S."/>
            <person name="Goss E."/>
            <person name="Jones J."/>
            <person name="Vallad G."/>
            <person name="Barak J."/>
            <person name="Miller S."/>
            <person name="Ritchie D."/>
            <person name="Martins J.Jr."/>
            <person name="Patane J.S."/>
            <person name="Setubal J.C."/>
        </authorList>
    </citation>
    <scope>NUCLEOTIDE SEQUENCE [LARGE SCALE GENOMIC DNA]</scope>
    <source>
        <strain evidence="6 7">Xp3-15</strain>
    </source>
</reference>
<dbReference type="EMBL" id="JZUY01000055">
    <property type="protein sequence ID" value="KLC01549.1"/>
    <property type="molecule type" value="Genomic_DNA"/>
</dbReference>
<evidence type="ECO:0000313" key="6">
    <source>
        <dbReference type="EMBL" id="KLC01549.1"/>
    </source>
</evidence>
<evidence type="ECO:0008006" key="8">
    <source>
        <dbReference type="Google" id="ProtNLM"/>
    </source>
</evidence>
<evidence type="ECO:0000256" key="5">
    <source>
        <dbReference type="ARBA" id="ARBA00023136"/>
    </source>
</evidence>
<dbReference type="Pfam" id="PF10070">
    <property type="entry name" value="DabA"/>
    <property type="match status" value="1"/>
</dbReference>
<sequence length="449" mass="47401">MTTTPTAMPVSLSHDVIIAAAQRAARAIPPLWPLASSVAVNPFLGQASEPLEMAGARLRRASGIAITMPRSWYAERLQSGQIAEQDLQAALQNAPAALRPPNLPALKQAIQAARPAPQALPTVAELARDADAVDWPGIVNERIGHWAAGYFDQGQALWAVGQSGGAYSTWRIIATHDLTPEIAGLAGFARYVAEAPANAEDAIVDCVARLGLSQDALDGYFHRLLTTLGGWGQLARYRLWQAELSGATDACVTDLLAIRLLWEAALLGNGACTLVPGWQRAVAAYAEPVAATSDDVIDSILQEAAERAAQRKLNAVLAAPSPAQVASGRVKLQMAFCIDVRSEVFRRALESLDSGIQTLGFAGFFGLGIGHRRFASDVVEARLPVLLTPGVTTCAGNATSSAAASDLSARIAARAKRAWGRFKLAAISSFAFVEATGPIYVAKLLRDGL</sequence>
<dbReference type="Proteomes" id="UP000035369">
    <property type="component" value="Unassembled WGS sequence"/>
</dbReference>
<dbReference type="InterPro" id="IPR018752">
    <property type="entry name" value="DabA"/>
</dbReference>
<comment type="caution">
    <text evidence="6">The sequence shown here is derived from an EMBL/GenBank/DDBJ whole genome shotgun (WGS) entry which is preliminary data.</text>
</comment>
<evidence type="ECO:0000256" key="3">
    <source>
        <dbReference type="ARBA" id="ARBA00022723"/>
    </source>
</evidence>
<evidence type="ECO:0000313" key="7">
    <source>
        <dbReference type="Proteomes" id="UP000035369"/>
    </source>
</evidence>
<dbReference type="PANTHER" id="PTHR38344:SF1">
    <property type="entry name" value="INORGANIC CARBON TRANSPORTER SUBUNIT DABA-RELATED"/>
    <property type="match status" value="1"/>
</dbReference>
<keyword evidence="5" id="KW-0472">Membrane</keyword>
<evidence type="ECO:0000256" key="4">
    <source>
        <dbReference type="ARBA" id="ARBA00022833"/>
    </source>
</evidence>
<evidence type="ECO:0000256" key="1">
    <source>
        <dbReference type="ARBA" id="ARBA00022448"/>
    </source>
</evidence>
<keyword evidence="7" id="KW-1185">Reference proteome</keyword>
<name>A0ABR5ELG7_XANPE</name>
<proteinExistence type="predicted"/>
<dbReference type="RefSeq" id="WP_046932820.1">
    <property type="nucleotide sequence ID" value="NZ_JZUY01000055.1"/>
</dbReference>
<organism evidence="6 7">
    <name type="scientific">Xanthomonas perforans</name>
    <dbReference type="NCBI Taxonomy" id="442694"/>
    <lineage>
        <taxon>Bacteria</taxon>
        <taxon>Pseudomonadati</taxon>
        <taxon>Pseudomonadota</taxon>
        <taxon>Gammaproteobacteria</taxon>
        <taxon>Lysobacterales</taxon>
        <taxon>Lysobacteraceae</taxon>
        <taxon>Xanthomonas</taxon>
    </lineage>
</organism>
<keyword evidence="1" id="KW-0813">Transport</keyword>